<dbReference type="InterPro" id="IPR036802">
    <property type="entry name" value="ATP-guanido_PTrfase_N_sf"/>
</dbReference>
<dbReference type="Gene3D" id="1.10.135.10">
    <property type="entry name" value="ATP:guanido phosphotransferase, N-terminal domain"/>
    <property type="match status" value="1"/>
</dbReference>
<dbReference type="Proteomes" id="UP000241890">
    <property type="component" value="Unassembled WGS sequence"/>
</dbReference>
<dbReference type="SUPFAM" id="SSF48034">
    <property type="entry name" value="Guanido kinase N-terminal domain"/>
    <property type="match status" value="1"/>
</dbReference>
<feature type="binding site" evidence="7">
    <location>
        <begin position="254"/>
        <end position="258"/>
    </location>
    <ligand>
        <name>ATP</name>
        <dbReference type="ChEBI" id="CHEBI:30616"/>
    </ligand>
</feature>
<keyword evidence="12" id="KW-1185">Reference proteome</keyword>
<dbReference type="FunFam" id="3.30.590.10:FF:000006">
    <property type="entry name" value="Arginine kinase 1"/>
    <property type="match status" value="1"/>
</dbReference>
<evidence type="ECO:0000256" key="1">
    <source>
        <dbReference type="ARBA" id="ARBA00006798"/>
    </source>
</evidence>
<dbReference type="PANTHER" id="PTHR11547">
    <property type="entry name" value="ARGININE OR CREATINE KINASE"/>
    <property type="match status" value="1"/>
</dbReference>
<dbReference type="Pfam" id="PF00217">
    <property type="entry name" value="ATP-gua_Ptrans"/>
    <property type="match status" value="1"/>
</dbReference>
<dbReference type="PANTHER" id="PTHR11547:SF64">
    <property type="entry name" value="CHROMOSOME UNDETERMINED SCAFFOLD_51, WHOLE GENOME SHOTGUN SEQUENCE"/>
    <property type="match status" value="1"/>
</dbReference>
<dbReference type="InterPro" id="IPR022413">
    <property type="entry name" value="ATP-guanido_PTrfase_N"/>
</dbReference>
<evidence type="ECO:0000256" key="8">
    <source>
        <dbReference type="RuleBase" id="RU000505"/>
    </source>
</evidence>
<dbReference type="PROSITE" id="PS51509">
    <property type="entry name" value="PHOSPHAGEN_KINASE_N"/>
    <property type="match status" value="1"/>
</dbReference>
<dbReference type="CDD" id="cd07931">
    <property type="entry name" value="eukaryotic_phosphagen_kinases"/>
    <property type="match status" value="1"/>
</dbReference>
<dbReference type="PROSITE" id="PS51510">
    <property type="entry name" value="PHOSPHAGEN_KINASE_C"/>
    <property type="match status" value="1"/>
</dbReference>
<proteinExistence type="inferred from homology"/>
<dbReference type="OrthoDB" id="430219at2759"/>
<dbReference type="InterPro" id="IPR022414">
    <property type="entry name" value="ATP-guanido_PTrfase_cat"/>
</dbReference>
<dbReference type="GO" id="GO:0005615">
    <property type="term" value="C:extracellular space"/>
    <property type="evidence" value="ECO:0007669"/>
    <property type="project" value="TreeGrafter"/>
</dbReference>
<evidence type="ECO:0000259" key="10">
    <source>
        <dbReference type="PROSITE" id="PS51510"/>
    </source>
</evidence>
<keyword evidence="3 7" id="KW-0547">Nucleotide-binding</keyword>
<evidence type="ECO:0000313" key="11">
    <source>
        <dbReference type="EMBL" id="GBG31568.1"/>
    </source>
</evidence>
<gene>
    <name evidence="11" type="ORF">FCC1311_077922</name>
</gene>
<accession>A0A2R5GP66</accession>
<dbReference type="InParanoid" id="A0A2R5GP66"/>
<dbReference type="SUPFAM" id="SSF55931">
    <property type="entry name" value="Glutamine synthetase/guanido kinase"/>
    <property type="match status" value="1"/>
</dbReference>
<dbReference type="AlphaFoldDB" id="A0A2R5GP66"/>
<evidence type="ECO:0000256" key="5">
    <source>
        <dbReference type="ARBA" id="ARBA00022840"/>
    </source>
</evidence>
<dbReference type="InterPro" id="IPR022415">
    <property type="entry name" value="ATP-guanido_PTrfase_AS"/>
</dbReference>
<evidence type="ECO:0000313" key="12">
    <source>
        <dbReference type="Proteomes" id="UP000241890"/>
    </source>
</evidence>
<protein>
    <submittedName>
        <fullName evidence="11">Creatine kinase B-type</fullName>
    </submittedName>
</protein>
<dbReference type="Pfam" id="PF02807">
    <property type="entry name" value="ATP-gua_PtransN"/>
    <property type="match status" value="1"/>
</dbReference>
<evidence type="ECO:0000256" key="7">
    <source>
        <dbReference type="PROSITE-ProRule" id="PRU00843"/>
    </source>
</evidence>
<reference evidence="11 12" key="1">
    <citation type="submission" date="2017-12" db="EMBL/GenBank/DDBJ databases">
        <title>Sequencing, de novo assembly and annotation of complete genome of a new Thraustochytrid species, strain FCC1311.</title>
        <authorList>
            <person name="Sedici K."/>
            <person name="Godart F."/>
            <person name="Aiese Cigliano R."/>
            <person name="Sanseverino W."/>
            <person name="Barakat M."/>
            <person name="Ortet P."/>
            <person name="Marechal E."/>
            <person name="Cagnac O."/>
            <person name="Amato A."/>
        </authorList>
    </citation>
    <scope>NUCLEOTIDE SEQUENCE [LARGE SCALE GENOMIC DNA]</scope>
</reference>
<evidence type="ECO:0000259" key="9">
    <source>
        <dbReference type="PROSITE" id="PS51509"/>
    </source>
</evidence>
<keyword evidence="2 7" id="KW-0808">Transferase</keyword>
<organism evidence="11 12">
    <name type="scientific">Hondaea fermentalgiana</name>
    <dbReference type="NCBI Taxonomy" id="2315210"/>
    <lineage>
        <taxon>Eukaryota</taxon>
        <taxon>Sar</taxon>
        <taxon>Stramenopiles</taxon>
        <taxon>Bigyra</taxon>
        <taxon>Labyrinthulomycetes</taxon>
        <taxon>Thraustochytrida</taxon>
        <taxon>Thraustochytriidae</taxon>
        <taxon>Hondaea</taxon>
    </lineage>
</organism>
<dbReference type="EMBL" id="BEYU01000100">
    <property type="protein sequence ID" value="GBG31568.1"/>
    <property type="molecule type" value="Genomic_DNA"/>
</dbReference>
<feature type="domain" description="Phosphagen kinase C-terminal" evidence="10">
    <location>
        <begin position="251"/>
        <end position="501"/>
    </location>
</feature>
<feature type="binding site" evidence="7">
    <location>
        <begin position="422"/>
        <end position="426"/>
    </location>
    <ligand>
        <name>ATP</name>
        <dbReference type="ChEBI" id="CHEBI:30616"/>
    </ligand>
</feature>
<name>A0A2R5GP66_9STRA</name>
<dbReference type="GO" id="GO:0046314">
    <property type="term" value="P:phosphocreatine biosynthetic process"/>
    <property type="evidence" value="ECO:0007669"/>
    <property type="project" value="InterPro"/>
</dbReference>
<feature type="binding site" evidence="7">
    <location>
        <begin position="453"/>
        <end position="458"/>
    </location>
    <ligand>
        <name>ATP</name>
        <dbReference type="ChEBI" id="CHEBI:30616"/>
    </ligand>
</feature>
<dbReference type="GO" id="GO:0005524">
    <property type="term" value="F:ATP binding"/>
    <property type="evidence" value="ECO:0007669"/>
    <property type="project" value="UniProtKB-UniRule"/>
</dbReference>
<evidence type="ECO:0000256" key="4">
    <source>
        <dbReference type="ARBA" id="ARBA00022777"/>
    </source>
</evidence>
<dbReference type="Gene3D" id="3.30.590.10">
    <property type="entry name" value="Glutamine synthetase/guanido kinase, catalytic domain"/>
    <property type="match status" value="1"/>
</dbReference>
<evidence type="ECO:0000256" key="6">
    <source>
        <dbReference type="PROSITE-ProRule" id="PRU00842"/>
    </source>
</evidence>
<keyword evidence="5 7" id="KW-0067">ATP-binding</keyword>
<comment type="caution">
    <text evidence="7">Lacks conserved residue(s) required for the propagation of feature annotation.</text>
</comment>
<dbReference type="GO" id="GO:0004111">
    <property type="term" value="F:creatine kinase activity"/>
    <property type="evidence" value="ECO:0007669"/>
    <property type="project" value="InterPro"/>
</dbReference>
<feature type="binding site" evidence="7">
    <location>
        <position position="370"/>
    </location>
    <ligand>
        <name>ATP</name>
        <dbReference type="ChEBI" id="CHEBI:30616"/>
    </ligand>
</feature>
<feature type="domain" description="Phosphagen kinase N-terminal" evidence="9">
    <location>
        <begin position="136"/>
        <end position="217"/>
    </location>
</feature>
<comment type="caution">
    <text evidence="11">The sequence shown here is derived from an EMBL/GenBank/DDBJ whole genome shotgun (WGS) entry which is preliminary data.</text>
</comment>
<evidence type="ECO:0000256" key="3">
    <source>
        <dbReference type="ARBA" id="ARBA00022741"/>
    </source>
</evidence>
<dbReference type="InterPro" id="IPR014746">
    <property type="entry name" value="Gln_synth/guanido_kin_cat_dom"/>
</dbReference>
<keyword evidence="4 7" id="KW-0418">Kinase</keyword>
<dbReference type="InterPro" id="IPR000749">
    <property type="entry name" value="ATP-guanido_PTrfase"/>
</dbReference>
<comment type="similarity">
    <text evidence="1 6 8">Belongs to the ATP:guanido phosphotransferase family.</text>
</comment>
<evidence type="ECO:0000256" key="2">
    <source>
        <dbReference type="ARBA" id="ARBA00022679"/>
    </source>
</evidence>
<sequence>MRCDAAVQCGATVESCHVMMEREASGEGAAEYHPGEQISIAPACAYRIVLCRIAEVNELHLHGESKSLGSSVKIKDQGSKIKIRRKGVQIALAAAGLAGGAGVLAATGSTAQNKGNILDEMNDRLKRIESMLGADSWKGFLEKIESIKKSNPDNLMAKHFDAKYFESLSEDLKVRLEKICRSGVENADSGMGAYAMSPDDYDVFEPYLDAVIRDYHKIKGNVQHVTNWDLDTVKDKLPAGGVLDLTKLGLGTTSMRVRVGRNLANYPLPGNMTKEDRLNLEKDMIQAFKKLMEDPAYGGTYYSLTPGTEYSITDEKYKELVNNRVMFKDMANDSYLASAGIASEWPYGRGCYQSADGQFIVWVGEEDHLRIMCMKKGTVLNEVFDRLRVACGVVEDAAGKFAHSKKYGYVTSCPTNLGTGMRASIHIKVPNLTSDGTDAKAKAICKPLGLSVRGVGGEHTPIGADGTVDISPSARLCIQEAEIIGALYEGIESLLKEENKAKL</sequence>
<dbReference type="PROSITE" id="PS00112">
    <property type="entry name" value="PHOSPHAGEN_KINASE"/>
    <property type="match status" value="1"/>
</dbReference>